<dbReference type="InterPro" id="IPR029046">
    <property type="entry name" value="LolA/LolB/LppX"/>
</dbReference>
<keyword evidence="1" id="KW-0732">Signal</keyword>
<organism evidence="2 3">
    <name type="scientific">Nocardioides baekrokdamisoli</name>
    <dbReference type="NCBI Taxonomy" id="1804624"/>
    <lineage>
        <taxon>Bacteria</taxon>
        <taxon>Bacillati</taxon>
        <taxon>Actinomycetota</taxon>
        <taxon>Actinomycetes</taxon>
        <taxon>Propionibacteriales</taxon>
        <taxon>Nocardioidaceae</taxon>
        <taxon>Nocardioides</taxon>
    </lineage>
</organism>
<dbReference type="EMBL" id="AP019307">
    <property type="protein sequence ID" value="BBH15817.1"/>
    <property type="molecule type" value="Genomic_DNA"/>
</dbReference>
<name>A0A3G9IAN5_9ACTN</name>
<proteinExistence type="predicted"/>
<feature type="chain" id="PRO_5018213856" description="LppX_LprAFG lipoprotein" evidence="1">
    <location>
        <begin position="25"/>
        <end position="264"/>
    </location>
</feature>
<evidence type="ECO:0000256" key="1">
    <source>
        <dbReference type="SAM" id="SignalP"/>
    </source>
</evidence>
<evidence type="ECO:0000313" key="2">
    <source>
        <dbReference type="EMBL" id="BBH15817.1"/>
    </source>
</evidence>
<dbReference type="Gene3D" id="2.50.20.20">
    <property type="match status" value="1"/>
</dbReference>
<dbReference type="AlphaFoldDB" id="A0A3G9IAN5"/>
<evidence type="ECO:0008006" key="4">
    <source>
        <dbReference type="Google" id="ProtNLM"/>
    </source>
</evidence>
<keyword evidence="3" id="KW-1185">Reference proteome</keyword>
<evidence type="ECO:0000313" key="3">
    <source>
        <dbReference type="Proteomes" id="UP000271573"/>
    </source>
</evidence>
<accession>A0A3G9IAN5</accession>
<dbReference type="Proteomes" id="UP000271573">
    <property type="component" value="Chromosome"/>
</dbReference>
<dbReference type="KEGG" id="nbe:Back2_01040"/>
<protein>
    <recommendedName>
        <fullName evidence="4">LppX_LprAFG lipoprotein</fullName>
    </recommendedName>
</protein>
<dbReference type="SUPFAM" id="SSF89392">
    <property type="entry name" value="Prokaryotic lipoproteins and lipoprotein localization factors"/>
    <property type="match status" value="1"/>
</dbReference>
<reference evidence="2 3" key="1">
    <citation type="submission" date="2018-11" db="EMBL/GenBank/DDBJ databases">
        <title>Complete genome sequence of Nocardioides baekrokdamisoli strain KCTC 39748.</title>
        <authorList>
            <person name="Kang S.W."/>
            <person name="Lee K.C."/>
            <person name="Kim K.K."/>
            <person name="Kim J.S."/>
            <person name="Kim D.S."/>
            <person name="Ko S.H."/>
            <person name="Yang S.H."/>
            <person name="Shin Y.K."/>
            <person name="Lee J.S."/>
        </authorList>
    </citation>
    <scope>NUCLEOTIDE SEQUENCE [LARGE SCALE GENOMIC DNA]</scope>
    <source>
        <strain evidence="2 3">KCTC 39748</strain>
    </source>
</reference>
<feature type="signal peptide" evidence="1">
    <location>
        <begin position="1"/>
        <end position="24"/>
    </location>
</feature>
<gene>
    <name evidence="2" type="ORF">Back2_01040</name>
</gene>
<sequence>MMFAPKRVLAVAAVAVIAPLTACGSPSTSTPGLSMSIAPAPAAGTILTAAQVKDIVKAAGANLTSVHETIKIATRAADITGEGDMTRANGTIAIQMTMTVPQLGEMQARLVGQAFYIKMNLPQLGGKWIKIDLTDKNSPLGQMLGSVTAMSPSQMFDQYSGGLIGGTFLGTDTIGDHYVINVDTASAAKHLPAGMATNSLIQKGMKALPKSIKLNVWVKGGLLQQTVVDMGPAGTVTVTLSDFGKTVDVVAPPTAEVTSIPGLG</sequence>